<feature type="chain" id="PRO_5020821035" evidence="1">
    <location>
        <begin position="23"/>
        <end position="176"/>
    </location>
</feature>
<accession>A0A4Q8KBE2</accession>
<sequence>MSMTKVAVFVVMAITLVTENEAQIEVDSSENEKSDASACAREFLEWCQNRSHNSGYNYGVSIMSNVHIEGNERVGVFCISDTKGINCTRNNFPWYLCYSNGTLTYKGNRLTPNSGDDYICYTRDSARNTFGSVEVNFDREAFEKDMDLFRKRMGQFEQGMENLGKQLQFQMSDIFD</sequence>
<evidence type="ECO:0000256" key="1">
    <source>
        <dbReference type="SAM" id="SignalP"/>
    </source>
</evidence>
<dbReference type="AlphaFoldDB" id="A0A4Q8KBE2"/>
<keyword evidence="1" id="KW-0732">Signal</keyword>
<reference evidence="2" key="2">
    <citation type="submission" date="2019-05" db="EMBL/GenBank/DDBJ databases">
        <title>Unravelling the molecular evolution of spider venoms.</title>
        <authorList>
            <person name="Pineda S."/>
        </authorList>
    </citation>
    <scope>NUCLEOTIDE SEQUENCE</scope>
</reference>
<organism evidence="2">
    <name type="scientific">Hadronyche cerberea</name>
    <name type="common">Southern tree funnel-web spider</name>
    <dbReference type="NCBI Taxonomy" id="1107879"/>
    <lineage>
        <taxon>Eukaryota</taxon>
        <taxon>Metazoa</taxon>
        <taxon>Ecdysozoa</taxon>
        <taxon>Arthropoda</taxon>
        <taxon>Chelicerata</taxon>
        <taxon>Arachnida</taxon>
        <taxon>Araneae</taxon>
        <taxon>Mygalomorphae</taxon>
        <taxon>Avicularoidea</taxon>
        <taxon>Hexathelidae</taxon>
        <taxon>Hadronyche</taxon>
    </lineage>
</organism>
<proteinExistence type="predicted"/>
<reference evidence="2" key="1">
    <citation type="submission" date="2017-05" db="EMBL/GenBank/DDBJ databases">
        <authorList>
            <person name="QRISCLOUD D."/>
        </authorList>
    </citation>
    <scope>NUCLEOTIDE SEQUENCE</scope>
</reference>
<evidence type="ECO:0000313" key="2">
    <source>
        <dbReference type="EMBL" id="SNX37221.1"/>
    </source>
</evidence>
<feature type="signal peptide" evidence="1">
    <location>
        <begin position="1"/>
        <end position="22"/>
    </location>
</feature>
<protein>
    <submittedName>
        <fullName evidence="2">U8-Hexatoxin-Hc1a_1</fullName>
    </submittedName>
</protein>
<name>A0A4Q8KBE2_HADCE</name>
<dbReference type="EMBL" id="HAHJ01000612">
    <property type="protein sequence ID" value="SNX37221.1"/>
    <property type="molecule type" value="Transcribed_RNA"/>
</dbReference>